<dbReference type="RefSeq" id="WP_034977197.1">
    <property type="nucleotide sequence ID" value="NZ_FOFI01000001.1"/>
</dbReference>
<dbReference type="STRING" id="421072.SAMN04488097_0715"/>
<feature type="compositionally biased region" description="Basic and acidic residues" evidence="1">
    <location>
        <begin position="35"/>
        <end position="47"/>
    </location>
</feature>
<protein>
    <submittedName>
        <fullName evidence="2">Uncharacterized protein</fullName>
    </submittedName>
</protein>
<name>A0A085BFR9_9FLAO</name>
<dbReference type="OrthoDB" id="880927at2"/>
<evidence type="ECO:0000313" key="3">
    <source>
        <dbReference type="Proteomes" id="UP000028623"/>
    </source>
</evidence>
<organism evidence="2 3">
    <name type="scientific">Epilithonimonas lactis</name>
    <dbReference type="NCBI Taxonomy" id="421072"/>
    <lineage>
        <taxon>Bacteria</taxon>
        <taxon>Pseudomonadati</taxon>
        <taxon>Bacteroidota</taxon>
        <taxon>Flavobacteriia</taxon>
        <taxon>Flavobacteriales</taxon>
        <taxon>Weeksellaceae</taxon>
        <taxon>Chryseobacterium group</taxon>
        <taxon>Epilithonimonas</taxon>
    </lineage>
</organism>
<comment type="caution">
    <text evidence="2">The sequence shown here is derived from an EMBL/GenBank/DDBJ whole genome shotgun (WGS) entry which is preliminary data.</text>
</comment>
<accession>A0A085BFR9</accession>
<reference evidence="2 3" key="1">
    <citation type="submission" date="2014-07" db="EMBL/GenBank/DDBJ databases">
        <title>Epilithonimonas lactis LMG 22401 Genome.</title>
        <authorList>
            <person name="Pipes S.E."/>
            <person name="Stropko S.J."/>
        </authorList>
    </citation>
    <scope>NUCLEOTIDE SEQUENCE [LARGE SCALE GENOMIC DNA]</scope>
    <source>
        <strain evidence="2 3">LMG 24401</strain>
    </source>
</reference>
<gene>
    <name evidence="2" type="ORF">IO89_14055</name>
</gene>
<feature type="region of interest" description="Disordered" evidence="1">
    <location>
        <begin position="32"/>
        <end position="52"/>
    </location>
</feature>
<dbReference type="eggNOG" id="ENOG5031D0J">
    <property type="taxonomic scope" value="Bacteria"/>
</dbReference>
<dbReference type="AlphaFoldDB" id="A0A085BFR9"/>
<dbReference type="EMBL" id="JPLY01000004">
    <property type="protein sequence ID" value="KFC21314.1"/>
    <property type="molecule type" value="Genomic_DNA"/>
</dbReference>
<dbReference type="Proteomes" id="UP000028623">
    <property type="component" value="Unassembled WGS sequence"/>
</dbReference>
<sequence length="187" mass="20214">MAESKNNIITHGLSGKVGDLIVFSQRNGKTIVSKAPRDKTGEDSQKQKDHKRKFQKATLYAKSVINDPVQKELYSAAADTSRGMSTYNVAVADLLNAPDIETLDLSAYTGNIGDVIKIIVLDDFAVKEVTVKIENADGTLVEEGSAIDSGFEWIYTATASNTDLSGDKITIKATDNPANLTEMNQTL</sequence>
<evidence type="ECO:0000256" key="1">
    <source>
        <dbReference type="SAM" id="MobiDB-lite"/>
    </source>
</evidence>
<evidence type="ECO:0000313" key="2">
    <source>
        <dbReference type="EMBL" id="KFC21314.1"/>
    </source>
</evidence>
<proteinExistence type="predicted"/>
<keyword evidence="3" id="KW-1185">Reference proteome</keyword>